<dbReference type="OrthoDB" id="1144067at2"/>
<dbReference type="Proteomes" id="UP000292262">
    <property type="component" value="Unassembled WGS sequence"/>
</dbReference>
<proteinExistence type="predicted"/>
<accession>A0A4Q7P1Q9</accession>
<feature type="transmembrane region" description="Helical" evidence="1">
    <location>
        <begin position="65"/>
        <end position="85"/>
    </location>
</feature>
<evidence type="ECO:0000313" key="3">
    <source>
        <dbReference type="Proteomes" id="UP000292262"/>
    </source>
</evidence>
<keyword evidence="1" id="KW-1133">Transmembrane helix</keyword>
<feature type="transmembrane region" description="Helical" evidence="1">
    <location>
        <begin position="12"/>
        <end position="37"/>
    </location>
</feature>
<sequence length="104" mass="11736">MQKSKYKLLRKGIIYDLIGMVSLIIPVVGPFLDLIWAPYAAKKMTEMYSGTQGKIAAVVTFIEELIPGTDFIPSFTLMWLYTFVVKGKQVQSEKKETIEAEVIS</sequence>
<dbReference type="RefSeq" id="WP_130286771.1">
    <property type="nucleotide sequence ID" value="NZ_SGXE01000002.1"/>
</dbReference>
<evidence type="ECO:0000256" key="1">
    <source>
        <dbReference type="SAM" id="Phobius"/>
    </source>
</evidence>
<protein>
    <recommendedName>
        <fullName evidence="4">DUF4112 domain-containing protein</fullName>
    </recommendedName>
</protein>
<evidence type="ECO:0000313" key="2">
    <source>
        <dbReference type="EMBL" id="RZS93654.1"/>
    </source>
</evidence>
<keyword evidence="1" id="KW-0812">Transmembrane</keyword>
<name>A0A4Q7P1Q9_9FLAO</name>
<gene>
    <name evidence="2" type="ORF">EV197_2234</name>
</gene>
<keyword evidence="1" id="KW-0472">Membrane</keyword>
<dbReference type="AlphaFoldDB" id="A0A4Q7P1Q9"/>
<reference evidence="2 3" key="1">
    <citation type="submission" date="2019-02" db="EMBL/GenBank/DDBJ databases">
        <title>Genomic Encyclopedia of Type Strains, Phase IV (KMG-IV): sequencing the most valuable type-strain genomes for metagenomic binning, comparative biology and taxonomic classification.</title>
        <authorList>
            <person name="Goeker M."/>
        </authorList>
    </citation>
    <scope>NUCLEOTIDE SEQUENCE [LARGE SCALE GENOMIC DNA]</scope>
    <source>
        <strain evidence="2 3">DSM 17196</strain>
    </source>
</reference>
<evidence type="ECO:0008006" key="4">
    <source>
        <dbReference type="Google" id="ProtNLM"/>
    </source>
</evidence>
<keyword evidence="3" id="KW-1185">Reference proteome</keyword>
<organism evidence="2 3">
    <name type="scientific">Aquimarina brevivitae</name>
    <dbReference type="NCBI Taxonomy" id="323412"/>
    <lineage>
        <taxon>Bacteria</taxon>
        <taxon>Pseudomonadati</taxon>
        <taxon>Bacteroidota</taxon>
        <taxon>Flavobacteriia</taxon>
        <taxon>Flavobacteriales</taxon>
        <taxon>Flavobacteriaceae</taxon>
        <taxon>Aquimarina</taxon>
    </lineage>
</organism>
<comment type="caution">
    <text evidence="2">The sequence shown here is derived from an EMBL/GenBank/DDBJ whole genome shotgun (WGS) entry which is preliminary data.</text>
</comment>
<dbReference type="EMBL" id="SGXE01000002">
    <property type="protein sequence ID" value="RZS93654.1"/>
    <property type="molecule type" value="Genomic_DNA"/>
</dbReference>